<dbReference type="RefSeq" id="WP_092545950.1">
    <property type="nucleotide sequence ID" value="NZ_BOMJ01000065.1"/>
</dbReference>
<keyword evidence="10" id="KW-1185">Reference proteome</keyword>
<dbReference type="Gene3D" id="3.40.1050.10">
    <property type="entry name" value="Carbonic anhydrase"/>
    <property type="match status" value="1"/>
</dbReference>
<feature type="binding site" evidence="7">
    <location>
        <position position="57"/>
    </location>
    <ligand>
        <name>Zn(2+)</name>
        <dbReference type="ChEBI" id="CHEBI:29105"/>
    </ligand>
</feature>
<dbReference type="PROSITE" id="PS00705">
    <property type="entry name" value="PROK_CO2_ANHYDRASE_2"/>
    <property type="match status" value="1"/>
</dbReference>
<keyword evidence="3 7" id="KW-0862">Zinc</keyword>
<feature type="binding site" evidence="7">
    <location>
        <position position="108"/>
    </location>
    <ligand>
        <name>Zn(2+)</name>
        <dbReference type="ChEBI" id="CHEBI:29105"/>
    </ligand>
</feature>
<dbReference type="GO" id="GO:0004089">
    <property type="term" value="F:carbonate dehydratase activity"/>
    <property type="evidence" value="ECO:0007669"/>
    <property type="project" value="UniProtKB-UniRule"/>
</dbReference>
<name>A0A1H2AJP7_9ACTN</name>
<dbReference type="STRING" id="113562.SAMN04489716_3907"/>
<evidence type="ECO:0000256" key="3">
    <source>
        <dbReference type="ARBA" id="ARBA00022833"/>
    </source>
</evidence>
<evidence type="ECO:0000256" key="2">
    <source>
        <dbReference type="ARBA" id="ARBA00012925"/>
    </source>
</evidence>
<dbReference type="PROSITE" id="PS00704">
    <property type="entry name" value="PROK_CO2_ANHYDRASE_1"/>
    <property type="match status" value="1"/>
</dbReference>
<dbReference type="SMART" id="SM00947">
    <property type="entry name" value="Pro_CA"/>
    <property type="match status" value="1"/>
</dbReference>
<comment type="cofactor">
    <cofactor evidence="7">
        <name>Zn(2+)</name>
        <dbReference type="ChEBI" id="CHEBI:29105"/>
    </cofactor>
    <text evidence="7">Binds 1 zinc ion per subunit.</text>
</comment>
<sequence length="210" mass="21986">MSNINGSAASTSWAVLREGNARFIAGMTSADLRRGPHRRAELIGSQAPSAIVFGCADSRVPAEILFDQGLGDLFVVRTAGHVVDGSVLGSIEYAVEVLGVPLIVVLGHDSCGAVAASIAMVDEGKVPPGSIREIVEHIAPDVVRARIAGAETLAETIEQHASYTAELLRERSVLIDRAITAGRVSVVPTFYSLASGEVGEAHPVRRLLAV</sequence>
<dbReference type="PANTHER" id="PTHR11002">
    <property type="entry name" value="CARBONIC ANHYDRASE"/>
    <property type="match status" value="1"/>
</dbReference>
<evidence type="ECO:0000256" key="6">
    <source>
        <dbReference type="ARBA" id="ARBA00048348"/>
    </source>
</evidence>
<proteinExistence type="inferred from homology"/>
<dbReference type="EC" id="4.2.1.1" evidence="2 8"/>
<dbReference type="PANTHER" id="PTHR11002:SF79">
    <property type="entry name" value="CARBONIC ANHYDRASE 2"/>
    <property type="match status" value="1"/>
</dbReference>
<dbReference type="SUPFAM" id="SSF53056">
    <property type="entry name" value="beta-carbonic anhydrase, cab"/>
    <property type="match status" value="1"/>
</dbReference>
<evidence type="ECO:0000256" key="5">
    <source>
        <dbReference type="ARBA" id="ARBA00024993"/>
    </source>
</evidence>
<comment type="catalytic activity">
    <reaction evidence="6 8">
        <text>hydrogencarbonate + H(+) = CO2 + H2O</text>
        <dbReference type="Rhea" id="RHEA:10748"/>
        <dbReference type="ChEBI" id="CHEBI:15377"/>
        <dbReference type="ChEBI" id="CHEBI:15378"/>
        <dbReference type="ChEBI" id="CHEBI:16526"/>
        <dbReference type="ChEBI" id="CHEBI:17544"/>
        <dbReference type="EC" id="4.2.1.1"/>
    </reaction>
</comment>
<evidence type="ECO:0000313" key="10">
    <source>
        <dbReference type="Proteomes" id="UP000198688"/>
    </source>
</evidence>
<keyword evidence="4 8" id="KW-0456">Lyase</keyword>
<dbReference type="InterPro" id="IPR036874">
    <property type="entry name" value="Carbonic_anhydrase_sf"/>
</dbReference>
<accession>A0A1H2AJP7</accession>
<dbReference type="InterPro" id="IPR015892">
    <property type="entry name" value="Carbonic_anhydrase_CS"/>
</dbReference>
<feature type="binding site" evidence="7">
    <location>
        <position position="111"/>
    </location>
    <ligand>
        <name>Zn(2+)</name>
        <dbReference type="ChEBI" id="CHEBI:29105"/>
    </ligand>
</feature>
<organism evidence="9 10">
    <name type="scientific">Actinoplanes derwentensis</name>
    <dbReference type="NCBI Taxonomy" id="113562"/>
    <lineage>
        <taxon>Bacteria</taxon>
        <taxon>Bacillati</taxon>
        <taxon>Actinomycetota</taxon>
        <taxon>Actinomycetes</taxon>
        <taxon>Micromonosporales</taxon>
        <taxon>Micromonosporaceae</taxon>
        <taxon>Actinoplanes</taxon>
    </lineage>
</organism>
<dbReference type="InterPro" id="IPR001765">
    <property type="entry name" value="Carbonic_anhydrase"/>
</dbReference>
<evidence type="ECO:0000256" key="1">
    <source>
        <dbReference type="ARBA" id="ARBA00006217"/>
    </source>
</evidence>
<gene>
    <name evidence="9" type="ORF">SAMN04489716_3907</name>
</gene>
<dbReference type="Proteomes" id="UP000198688">
    <property type="component" value="Chromosome I"/>
</dbReference>
<dbReference type="GO" id="GO:0015976">
    <property type="term" value="P:carbon utilization"/>
    <property type="evidence" value="ECO:0007669"/>
    <property type="project" value="InterPro"/>
</dbReference>
<evidence type="ECO:0000256" key="7">
    <source>
        <dbReference type="PIRSR" id="PIRSR601765-1"/>
    </source>
</evidence>
<comment type="similarity">
    <text evidence="1 8">Belongs to the beta-class carbonic anhydrase family.</text>
</comment>
<dbReference type="OrthoDB" id="9797527at2"/>
<comment type="function">
    <text evidence="8">Reversible hydration of carbon dioxide.</text>
</comment>
<dbReference type="GO" id="GO:0008270">
    <property type="term" value="F:zinc ion binding"/>
    <property type="evidence" value="ECO:0007669"/>
    <property type="project" value="UniProtKB-UniRule"/>
</dbReference>
<comment type="function">
    <text evidence="5">Catalyzes the reversible hydration of carbon dioxide to form bicarbonate.</text>
</comment>
<evidence type="ECO:0000313" key="9">
    <source>
        <dbReference type="EMBL" id="SDT46150.1"/>
    </source>
</evidence>
<dbReference type="EMBL" id="LT629758">
    <property type="protein sequence ID" value="SDT46150.1"/>
    <property type="molecule type" value="Genomic_DNA"/>
</dbReference>
<dbReference type="Pfam" id="PF00484">
    <property type="entry name" value="Pro_CA"/>
    <property type="match status" value="1"/>
</dbReference>
<reference evidence="9 10" key="1">
    <citation type="submission" date="2016-10" db="EMBL/GenBank/DDBJ databases">
        <authorList>
            <person name="de Groot N.N."/>
        </authorList>
    </citation>
    <scope>NUCLEOTIDE SEQUENCE [LARGE SCALE GENOMIC DNA]</scope>
    <source>
        <strain evidence="9 10">DSM 43941</strain>
    </source>
</reference>
<protein>
    <recommendedName>
        <fullName evidence="2 8">Carbonic anhydrase</fullName>
        <ecNumber evidence="2 8">4.2.1.1</ecNumber>
    </recommendedName>
    <alternativeName>
        <fullName evidence="8">Carbonate dehydratase</fullName>
    </alternativeName>
</protein>
<feature type="binding site" evidence="7">
    <location>
        <position position="55"/>
    </location>
    <ligand>
        <name>Zn(2+)</name>
        <dbReference type="ChEBI" id="CHEBI:29105"/>
    </ligand>
</feature>
<evidence type="ECO:0000256" key="4">
    <source>
        <dbReference type="ARBA" id="ARBA00023239"/>
    </source>
</evidence>
<dbReference type="AlphaFoldDB" id="A0A1H2AJP7"/>
<evidence type="ECO:0000256" key="8">
    <source>
        <dbReference type="RuleBase" id="RU003956"/>
    </source>
</evidence>
<keyword evidence="7" id="KW-0479">Metal-binding</keyword>